<dbReference type="FunCoup" id="A0A4W3H2L4">
    <property type="interactions" value="4"/>
</dbReference>
<keyword evidence="4" id="KW-1185">Reference proteome</keyword>
<name>A0A4W3H2L4_CALMI</name>
<evidence type="ECO:0000256" key="1">
    <source>
        <dbReference type="ARBA" id="ARBA00023180"/>
    </source>
</evidence>
<dbReference type="PANTHER" id="PTHR23411">
    <property type="entry name" value="TAPASIN"/>
    <property type="match status" value="1"/>
</dbReference>
<reference evidence="3" key="4">
    <citation type="submission" date="2025-08" db="UniProtKB">
        <authorList>
            <consortium name="Ensembl"/>
        </authorList>
    </citation>
    <scope>IDENTIFICATION</scope>
</reference>
<sequence length="131" mass="14448">TPLKIFSKDPKIGSPAPLTLVCETTAFYPENLNFTWYKNGTKITSGINITKQQNAEGLYEASSFVEENKPIQSGVDYICEVSHISLRIPEIANYTVQCSKTGLTFLVLLIIGIACRLTKSKGKTHSCFIQA</sequence>
<reference evidence="4" key="2">
    <citation type="journal article" date="2007" name="PLoS Biol.">
        <title>Survey sequencing and comparative analysis of the elephant shark (Callorhinchus milii) genome.</title>
        <authorList>
            <person name="Venkatesh B."/>
            <person name="Kirkness E.F."/>
            <person name="Loh Y.H."/>
            <person name="Halpern A.L."/>
            <person name="Lee A.P."/>
            <person name="Johnson J."/>
            <person name="Dandona N."/>
            <person name="Viswanathan L.D."/>
            <person name="Tay A."/>
            <person name="Venter J.C."/>
            <person name="Strausberg R.L."/>
            <person name="Brenner S."/>
        </authorList>
    </citation>
    <scope>NUCLEOTIDE SEQUENCE [LARGE SCALE GENOMIC DNA]</scope>
</reference>
<dbReference type="Ensembl" id="ENSCMIT00000004475.1">
    <property type="protein sequence ID" value="ENSCMIP00000004314.1"/>
    <property type="gene ID" value="ENSCMIG00000002579.1"/>
</dbReference>
<dbReference type="Pfam" id="PF07654">
    <property type="entry name" value="C1-set"/>
    <property type="match status" value="1"/>
</dbReference>
<protein>
    <recommendedName>
        <fullName evidence="2">Ig-like domain-containing protein</fullName>
    </recommendedName>
</protein>
<dbReference type="Proteomes" id="UP000314986">
    <property type="component" value="Unassembled WGS sequence"/>
</dbReference>
<dbReference type="PROSITE" id="PS50835">
    <property type="entry name" value="IG_LIKE"/>
    <property type="match status" value="1"/>
</dbReference>
<keyword evidence="1" id="KW-0325">Glycoprotein</keyword>
<dbReference type="InterPro" id="IPR050380">
    <property type="entry name" value="Immune_Resp_Modulators"/>
</dbReference>
<dbReference type="InterPro" id="IPR036179">
    <property type="entry name" value="Ig-like_dom_sf"/>
</dbReference>
<dbReference type="InterPro" id="IPR007110">
    <property type="entry name" value="Ig-like_dom"/>
</dbReference>
<reference evidence="4" key="1">
    <citation type="journal article" date="2006" name="Science">
        <title>Ancient noncoding elements conserved in the human genome.</title>
        <authorList>
            <person name="Venkatesh B."/>
            <person name="Kirkness E.F."/>
            <person name="Loh Y.H."/>
            <person name="Halpern A.L."/>
            <person name="Lee A.P."/>
            <person name="Johnson J."/>
            <person name="Dandona N."/>
            <person name="Viswanathan L.D."/>
            <person name="Tay A."/>
            <person name="Venter J.C."/>
            <person name="Strausberg R.L."/>
            <person name="Brenner S."/>
        </authorList>
    </citation>
    <scope>NUCLEOTIDE SEQUENCE [LARGE SCALE GENOMIC DNA]</scope>
</reference>
<evidence type="ECO:0000313" key="3">
    <source>
        <dbReference type="Ensembl" id="ENSCMIP00000004314.1"/>
    </source>
</evidence>
<dbReference type="CDD" id="cd00098">
    <property type="entry name" value="IgC1"/>
    <property type="match status" value="1"/>
</dbReference>
<organism evidence="3 4">
    <name type="scientific">Callorhinchus milii</name>
    <name type="common">Ghost shark</name>
    <dbReference type="NCBI Taxonomy" id="7868"/>
    <lineage>
        <taxon>Eukaryota</taxon>
        <taxon>Metazoa</taxon>
        <taxon>Chordata</taxon>
        <taxon>Craniata</taxon>
        <taxon>Vertebrata</taxon>
        <taxon>Chondrichthyes</taxon>
        <taxon>Holocephali</taxon>
        <taxon>Chimaeriformes</taxon>
        <taxon>Callorhinchidae</taxon>
        <taxon>Callorhinchus</taxon>
    </lineage>
</organism>
<dbReference type="Gene3D" id="2.60.40.10">
    <property type="entry name" value="Immunoglobulins"/>
    <property type="match status" value="1"/>
</dbReference>
<dbReference type="InterPro" id="IPR013783">
    <property type="entry name" value="Ig-like_fold"/>
</dbReference>
<dbReference type="InterPro" id="IPR003597">
    <property type="entry name" value="Ig_C1-set"/>
</dbReference>
<proteinExistence type="predicted"/>
<dbReference type="GeneTree" id="ENSGT00970000196760"/>
<feature type="domain" description="Ig-like" evidence="2">
    <location>
        <begin position="13"/>
        <end position="95"/>
    </location>
</feature>
<dbReference type="InParanoid" id="A0A4W3H2L4"/>
<reference evidence="4" key="3">
    <citation type="journal article" date="2014" name="Nature">
        <title>Elephant shark genome provides unique insights into gnathostome evolution.</title>
        <authorList>
            <consortium name="International Elephant Shark Genome Sequencing Consortium"/>
            <person name="Venkatesh B."/>
            <person name="Lee A.P."/>
            <person name="Ravi V."/>
            <person name="Maurya A.K."/>
            <person name="Lian M.M."/>
            <person name="Swann J.B."/>
            <person name="Ohta Y."/>
            <person name="Flajnik M.F."/>
            <person name="Sutoh Y."/>
            <person name="Kasahara M."/>
            <person name="Hoon S."/>
            <person name="Gangu V."/>
            <person name="Roy S.W."/>
            <person name="Irimia M."/>
            <person name="Korzh V."/>
            <person name="Kondrychyn I."/>
            <person name="Lim Z.W."/>
            <person name="Tay B.H."/>
            <person name="Tohari S."/>
            <person name="Kong K.W."/>
            <person name="Ho S."/>
            <person name="Lorente-Galdos B."/>
            <person name="Quilez J."/>
            <person name="Marques-Bonet T."/>
            <person name="Raney B.J."/>
            <person name="Ingham P.W."/>
            <person name="Tay A."/>
            <person name="Hillier L.W."/>
            <person name="Minx P."/>
            <person name="Boehm T."/>
            <person name="Wilson R.K."/>
            <person name="Brenner S."/>
            <person name="Warren W.C."/>
        </authorList>
    </citation>
    <scope>NUCLEOTIDE SEQUENCE [LARGE SCALE GENOMIC DNA]</scope>
</reference>
<reference evidence="3" key="5">
    <citation type="submission" date="2025-09" db="UniProtKB">
        <authorList>
            <consortium name="Ensembl"/>
        </authorList>
    </citation>
    <scope>IDENTIFICATION</scope>
</reference>
<evidence type="ECO:0000313" key="4">
    <source>
        <dbReference type="Proteomes" id="UP000314986"/>
    </source>
</evidence>
<dbReference type="AlphaFoldDB" id="A0A4W3H2L4"/>
<evidence type="ECO:0000259" key="2">
    <source>
        <dbReference type="PROSITE" id="PS50835"/>
    </source>
</evidence>
<accession>A0A4W3H2L4</accession>
<dbReference type="SUPFAM" id="SSF48726">
    <property type="entry name" value="Immunoglobulin"/>
    <property type="match status" value="1"/>
</dbReference>
<dbReference type="SMART" id="SM00407">
    <property type="entry name" value="IGc1"/>
    <property type="match status" value="1"/>
</dbReference>